<gene>
    <name evidence="2" type="ORF">BDEG_22743</name>
</gene>
<dbReference type="EMBL" id="DS022302">
    <property type="protein sequence ID" value="OAJ38844.1"/>
    <property type="molecule type" value="Genomic_DNA"/>
</dbReference>
<dbReference type="Proteomes" id="UP000077115">
    <property type="component" value="Unassembled WGS sequence"/>
</dbReference>
<reference evidence="2 3" key="1">
    <citation type="submission" date="2006-10" db="EMBL/GenBank/DDBJ databases">
        <title>The Genome Sequence of Batrachochytrium dendrobatidis JEL423.</title>
        <authorList>
            <consortium name="The Broad Institute Genome Sequencing Platform"/>
            <person name="Birren B."/>
            <person name="Lander E."/>
            <person name="Galagan J."/>
            <person name="Cuomo C."/>
            <person name="Devon K."/>
            <person name="Jaffe D."/>
            <person name="Butler J."/>
            <person name="Alvarez P."/>
            <person name="Gnerre S."/>
            <person name="Grabherr M."/>
            <person name="Kleber M."/>
            <person name="Mauceli E."/>
            <person name="Brockman W."/>
            <person name="Young S."/>
            <person name="LaButti K."/>
            <person name="Sykes S."/>
            <person name="DeCaprio D."/>
            <person name="Crawford M."/>
            <person name="Koehrsen M."/>
            <person name="Engels R."/>
            <person name="Montgomery P."/>
            <person name="Pearson M."/>
            <person name="Howarth C."/>
            <person name="Larson L."/>
            <person name="White J."/>
            <person name="O'Leary S."/>
            <person name="Kodira C."/>
            <person name="Zeng Q."/>
            <person name="Yandava C."/>
            <person name="Alvarado L."/>
            <person name="Longcore J."/>
            <person name="James T."/>
        </authorList>
    </citation>
    <scope>NUCLEOTIDE SEQUENCE [LARGE SCALE GENOMIC DNA]</scope>
    <source>
        <strain evidence="2 3">JEL423</strain>
    </source>
</reference>
<dbReference type="InterPro" id="IPR036047">
    <property type="entry name" value="F-box-like_dom_sf"/>
</dbReference>
<dbReference type="PROSITE" id="PS50181">
    <property type="entry name" value="FBOX"/>
    <property type="match status" value="1"/>
</dbReference>
<dbReference type="AlphaFoldDB" id="A0A177WGN1"/>
<protein>
    <recommendedName>
        <fullName evidence="1">F-box domain-containing protein</fullName>
    </recommendedName>
</protein>
<evidence type="ECO:0000313" key="2">
    <source>
        <dbReference type="EMBL" id="OAJ38844.1"/>
    </source>
</evidence>
<dbReference type="InterPro" id="IPR001810">
    <property type="entry name" value="F-box_dom"/>
</dbReference>
<dbReference type="VEuPathDB" id="FungiDB:BDEG_22743"/>
<dbReference type="SUPFAM" id="SSF81383">
    <property type="entry name" value="F-box domain"/>
    <property type="match status" value="1"/>
</dbReference>
<reference evidence="2 3" key="2">
    <citation type="submission" date="2016-05" db="EMBL/GenBank/DDBJ databases">
        <title>Lineage-specific infection strategies underlie the spectrum of fungal disease in amphibians.</title>
        <authorList>
            <person name="Cuomo C.A."/>
            <person name="Farrer R.A."/>
            <person name="James T."/>
            <person name="Longcore J."/>
            <person name="Birren B."/>
        </authorList>
    </citation>
    <scope>NUCLEOTIDE SEQUENCE [LARGE SCALE GENOMIC DNA]</scope>
    <source>
        <strain evidence="2 3">JEL423</strain>
    </source>
</reference>
<proteinExistence type="predicted"/>
<accession>A0A177WGN1</accession>
<dbReference type="PANTHER" id="PTHR48218:SF3">
    <property type="entry name" value="OS07G0170800 PROTEIN"/>
    <property type="match status" value="1"/>
</dbReference>
<dbReference type="Gene3D" id="1.20.1280.50">
    <property type="match status" value="1"/>
</dbReference>
<sequence>MTRAGRVSSSRSWSSKNKPMTQQAYLESFKPFTVNKSSRLTATDPLSTLPLELLLFTLSFLSAKDLLTTSSLSSLLWELSHDESLWKQLCKQSWSSKRHLPLRLFPFYAYGPLLDKLSVSECKDILKGRGANMPPQLESEDIHVLKSQVTASTPSHAVCGACASKWKASYFAAQIDLHRKVITEQELQLLDWHYIDTWTLHDGGYSDDSESMLNDDDDTSINTHHSNATNNKPQYPIVNFFADGTRGPISGSRPRRCDYIMTADGHVQVGQYPRHVVHRRSDGRWVIQNDWGRSTHLGYFIIVQPA</sequence>
<dbReference type="PANTHER" id="PTHR48218">
    <property type="entry name" value="F-BOX DOMAIN CONTAINING PROTEIN"/>
    <property type="match status" value="1"/>
</dbReference>
<evidence type="ECO:0000259" key="1">
    <source>
        <dbReference type="PROSITE" id="PS50181"/>
    </source>
</evidence>
<name>A0A177WGN1_BATDL</name>
<feature type="domain" description="F-box" evidence="1">
    <location>
        <begin position="43"/>
        <end position="89"/>
    </location>
</feature>
<organism evidence="2 3">
    <name type="scientific">Batrachochytrium dendrobatidis (strain JEL423)</name>
    <dbReference type="NCBI Taxonomy" id="403673"/>
    <lineage>
        <taxon>Eukaryota</taxon>
        <taxon>Fungi</taxon>
        <taxon>Fungi incertae sedis</taxon>
        <taxon>Chytridiomycota</taxon>
        <taxon>Chytridiomycota incertae sedis</taxon>
        <taxon>Chytridiomycetes</taxon>
        <taxon>Rhizophydiales</taxon>
        <taxon>Rhizophydiales incertae sedis</taxon>
        <taxon>Batrachochytrium</taxon>
    </lineage>
</organism>
<evidence type="ECO:0000313" key="3">
    <source>
        <dbReference type="Proteomes" id="UP000077115"/>
    </source>
</evidence>
<dbReference type="Pfam" id="PF12937">
    <property type="entry name" value="F-box-like"/>
    <property type="match status" value="1"/>
</dbReference>